<evidence type="ECO:0000256" key="1">
    <source>
        <dbReference type="ARBA" id="ARBA00010552"/>
    </source>
</evidence>
<comment type="caution">
    <text evidence="2">The sequence shown here is derived from an EMBL/GenBank/DDBJ whole genome shotgun (WGS) entry which is preliminary data.</text>
</comment>
<evidence type="ECO:0000313" key="3">
    <source>
        <dbReference type="Proteomes" id="UP000283709"/>
    </source>
</evidence>
<dbReference type="InterPro" id="IPR006175">
    <property type="entry name" value="YjgF/YER057c/UK114"/>
</dbReference>
<proteinExistence type="inferred from homology"/>
<dbReference type="GO" id="GO:0005829">
    <property type="term" value="C:cytosol"/>
    <property type="evidence" value="ECO:0007669"/>
    <property type="project" value="TreeGrafter"/>
</dbReference>
<gene>
    <name evidence="2" type="ORF">BCY88_27945</name>
</gene>
<dbReference type="PANTHER" id="PTHR11803">
    <property type="entry name" value="2-IMINOBUTANOATE/2-IMINOPROPANOATE DEAMINASE RIDA"/>
    <property type="match status" value="1"/>
</dbReference>
<dbReference type="CDD" id="cd00448">
    <property type="entry name" value="YjgF_YER057c_UK114_family"/>
    <property type="match status" value="1"/>
</dbReference>
<dbReference type="RefSeq" id="WP_120345616.1">
    <property type="nucleotide sequence ID" value="NZ_MCAS01000017.1"/>
</dbReference>
<reference evidence="2 3" key="1">
    <citation type="submission" date="2016-07" db="EMBL/GenBank/DDBJ databases">
        <title>Genome analysis of Burkholderia fungorum ES3-20.</title>
        <authorList>
            <person name="Xu D."/>
            <person name="Yao R."/>
            <person name="Zheng S."/>
        </authorList>
    </citation>
    <scope>NUCLEOTIDE SEQUENCE [LARGE SCALE GENOMIC DNA]</scope>
    <source>
        <strain evidence="2 3">ES3-20</strain>
    </source>
</reference>
<protein>
    <submittedName>
        <fullName evidence="2">Enamine deaminase RidA</fullName>
    </submittedName>
</protein>
<dbReference type="OrthoDB" id="9803101at2"/>
<dbReference type="SUPFAM" id="SSF55298">
    <property type="entry name" value="YjgF-like"/>
    <property type="match status" value="1"/>
</dbReference>
<organism evidence="2 3">
    <name type="scientific">Paraburkholderia fungorum</name>
    <dbReference type="NCBI Taxonomy" id="134537"/>
    <lineage>
        <taxon>Bacteria</taxon>
        <taxon>Pseudomonadati</taxon>
        <taxon>Pseudomonadota</taxon>
        <taxon>Betaproteobacteria</taxon>
        <taxon>Burkholderiales</taxon>
        <taxon>Burkholderiaceae</taxon>
        <taxon>Paraburkholderia</taxon>
    </lineage>
</organism>
<accession>A0A3R7LAB6</accession>
<dbReference type="GO" id="GO:0019239">
    <property type="term" value="F:deaminase activity"/>
    <property type="evidence" value="ECO:0007669"/>
    <property type="project" value="TreeGrafter"/>
</dbReference>
<dbReference type="AlphaFoldDB" id="A0A3R7LAB6"/>
<dbReference type="EMBL" id="MCAS01000017">
    <property type="protein sequence ID" value="RKF45029.1"/>
    <property type="molecule type" value="Genomic_DNA"/>
</dbReference>
<dbReference type="Pfam" id="PF01042">
    <property type="entry name" value="Ribonuc_L-PSP"/>
    <property type="match status" value="1"/>
</dbReference>
<dbReference type="Proteomes" id="UP000283709">
    <property type="component" value="Unassembled WGS sequence"/>
</dbReference>
<dbReference type="Gene3D" id="3.30.1330.40">
    <property type="entry name" value="RutC-like"/>
    <property type="match status" value="1"/>
</dbReference>
<comment type="similarity">
    <text evidence="1">Belongs to the RutC family.</text>
</comment>
<dbReference type="PANTHER" id="PTHR11803:SF58">
    <property type="entry name" value="PROTEIN HMF1-RELATED"/>
    <property type="match status" value="1"/>
</dbReference>
<name>A0A3R7LAB6_9BURK</name>
<sequence length="140" mass="15389">MVDAVNPTEVWAPFGAFSMAAIQGDGRIVHLKGQVSLDRHGQVIGLGDIRAQVRQVLENIRSVLASMGGQMADVISLVHYATDIEAFMTTGDIRQEFFAAPYPVTTTVQIQRLYRPELLIEIAAIAEIPRSRFRRPGPGD</sequence>
<evidence type="ECO:0000313" key="2">
    <source>
        <dbReference type="EMBL" id="RKF45029.1"/>
    </source>
</evidence>
<dbReference type="InterPro" id="IPR035959">
    <property type="entry name" value="RutC-like_sf"/>
</dbReference>